<dbReference type="HOGENOM" id="CLU_2798206_0_0_1"/>
<accession>A0A0E0ESI6</accession>
<sequence>MTRSILQIYRLVLATYGSSWEKRHRTTTILVTARFSTDSSDGGEEVGWRKVEWHRGMGQCPSHSSRYG</sequence>
<organism evidence="1">
    <name type="scientific">Oryza meridionalis</name>
    <dbReference type="NCBI Taxonomy" id="40149"/>
    <lineage>
        <taxon>Eukaryota</taxon>
        <taxon>Viridiplantae</taxon>
        <taxon>Streptophyta</taxon>
        <taxon>Embryophyta</taxon>
        <taxon>Tracheophyta</taxon>
        <taxon>Spermatophyta</taxon>
        <taxon>Magnoliopsida</taxon>
        <taxon>Liliopsida</taxon>
        <taxon>Poales</taxon>
        <taxon>Poaceae</taxon>
        <taxon>BOP clade</taxon>
        <taxon>Oryzoideae</taxon>
        <taxon>Oryzeae</taxon>
        <taxon>Oryzinae</taxon>
        <taxon>Oryza</taxon>
    </lineage>
</organism>
<proteinExistence type="predicted"/>
<dbReference type="EnsemblPlants" id="OMERI09G08890.1">
    <property type="protein sequence ID" value="OMERI09G08890.1"/>
    <property type="gene ID" value="OMERI09G08890"/>
</dbReference>
<dbReference type="Gramene" id="OMERI09G08890.1">
    <property type="protein sequence ID" value="OMERI09G08890.1"/>
    <property type="gene ID" value="OMERI09G08890"/>
</dbReference>
<dbReference type="Proteomes" id="UP000008021">
    <property type="component" value="Chromosome 9"/>
</dbReference>
<evidence type="ECO:0000313" key="1">
    <source>
        <dbReference type="EnsemblPlants" id="OMERI09G08890.1"/>
    </source>
</evidence>
<evidence type="ECO:0000313" key="2">
    <source>
        <dbReference type="Proteomes" id="UP000008021"/>
    </source>
</evidence>
<keyword evidence="2" id="KW-1185">Reference proteome</keyword>
<dbReference type="AlphaFoldDB" id="A0A0E0ESI6"/>
<name>A0A0E0ESI6_9ORYZ</name>
<reference evidence="1" key="1">
    <citation type="submission" date="2015-04" db="UniProtKB">
        <authorList>
            <consortium name="EnsemblPlants"/>
        </authorList>
    </citation>
    <scope>IDENTIFICATION</scope>
</reference>
<dbReference type="STRING" id="40149.A0A0E0ESI6"/>
<protein>
    <submittedName>
        <fullName evidence="1">Uncharacterized protein</fullName>
    </submittedName>
</protein>
<reference evidence="1" key="2">
    <citation type="submission" date="2018-05" db="EMBL/GenBank/DDBJ databases">
        <title>OmerRS3 (Oryza meridionalis Reference Sequence Version 3).</title>
        <authorList>
            <person name="Zhang J."/>
            <person name="Kudrna D."/>
            <person name="Lee S."/>
            <person name="Talag J."/>
            <person name="Welchert J."/>
            <person name="Wing R.A."/>
        </authorList>
    </citation>
    <scope>NUCLEOTIDE SEQUENCE [LARGE SCALE GENOMIC DNA]</scope>
    <source>
        <strain evidence="1">cv. OR44</strain>
    </source>
</reference>